<keyword evidence="2" id="KW-1185">Reference proteome</keyword>
<name>A0A918SBL1_9FLAO</name>
<evidence type="ECO:0000313" key="2">
    <source>
        <dbReference type="Proteomes" id="UP000610456"/>
    </source>
</evidence>
<dbReference type="EMBL" id="BMXB01000002">
    <property type="protein sequence ID" value="GHA30935.1"/>
    <property type="molecule type" value="Genomic_DNA"/>
</dbReference>
<gene>
    <name evidence="1" type="ORF">GCM10007103_10600</name>
</gene>
<organism evidence="1 2">
    <name type="scientific">Salinimicrobium marinum</name>
    <dbReference type="NCBI Taxonomy" id="680283"/>
    <lineage>
        <taxon>Bacteria</taxon>
        <taxon>Pseudomonadati</taxon>
        <taxon>Bacteroidota</taxon>
        <taxon>Flavobacteriia</taxon>
        <taxon>Flavobacteriales</taxon>
        <taxon>Flavobacteriaceae</taxon>
        <taxon>Salinimicrobium</taxon>
    </lineage>
</organism>
<accession>A0A918SBL1</accession>
<dbReference type="Proteomes" id="UP000610456">
    <property type="component" value="Unassembled WGS sequence"/>
</dbReference>
<dbReference type="AlphaFoldDB" id="A0A918SBL1"/>
<sequence>MAIFLKSGEIKSTLGALVKYYIQECNTTGQIPQEFIELIKHNFLAKYVYFNKKDHAIEVGINESKRRTTLYPEIKIYSFPLDQTTDWLEESFKSGKADLEFYGKLINANTGYDSMEVVVV</sequence>
<protein>
    <submittedName>
        <fullName evidence="1">Uncharacterized protein</fullName>
    </submittedName>
</protein>
<dbReference type="RefSeq" id="WP_189603663.1">
    <property type="nucleotide sequence ID" value="NZ_BMXB01000002.1"/>
</dbReference>
<comment type="caution">
    <text evidence="1">The sequence shown here is derived from an EMBL/GenBank/DDBJ whole genome shotgun (WGS) entry which is preliminary data.</text>
</comment>
<evidence type="ECO:0000313" key="1">
    <source>
        <dbReference type="EMBL" id="GHA30935.1"/>
    </source>
</evidence>
<proteinExistence type="predicted"/>
<reference evidence="1" key="1">
    <citation type="journal article" date="2014" name="Int. J. Syst. Evol. Microbiol.">
        <title>Complete genome sequence of Corynebacterium casei LMG S-19264T (=DSM 44701T), isolated from a smear-ripened cheese.</title>
        <authorList>
            <consortium name="US DOE Joint Genome Institute (JGI-PGF)"/>
            <person name="Walter F."/>
            <person name="Albersmeier A."/>
            <person name="Kalinowski J."/>
            <person name="Ruckert C."/>
        </authorList>
    </citation>
    <scope>NUCLEOTIDE SEQUENCE</scope>
    <source>
        <strain evidence="1">KCTC 12719</strain>
    </source>
</reference>
<reference evidence="1" key="2">
    <citation type="submission" date="2020-09" db="EMBL/GenBank/DDBJ databases">
        <authorList>
            <person name="Sun Q."/>
            <person name="Kim S."/>
        </authorList>
    </citation>
    <scope>NUCLEOTIDE SEQUENCE</scope>
    <source>
        <strain evidence="1">KCTC 12719</strain>
    </source>
</reference>